<reference evidence="4" key="1">
    <citation type="submission" date="2023-01" db="EMBL/GenBank/DDBJ databases">
        <title>Metagenome sequencing of chrysophaentin producing Chrysophaeum taylorii.</title>
        <authorList>
            <person name="Davison J."/>
            <person name="Bewley C."/>
        </authorList>
    </citation>
    <scope>NUCLEOTIDE SEQUENCE</scope>
    <source>
        <strain evidence="4">NIES-1699</strain>
    </source>
</reference>
<gene>
    <name evidence="4" type="ORF">CTAYLR_002090</name>
</gene>
<dbReference type="PANTHER" id="PTHR43540:SF9">
    <property type="entry name" value="FAMILY HYDROLASE, PUTATIVE (AFU_ORTHOLOGUE AFUA_2G08700)-RELATED"/>
    <property type="match status" value="1"/>
</dbReference>
<sequence>MKIEATPYAWPCGEDPLEASTTALILIDMQTDFCGKGGYVDAMGYDISLTRAPIKALQKVLAVAREKGLLVLHTREGHRPSLIDLPANKKWRSESIGAGIGSSGPRGRVLTRGEPGWDLIPELYPLPHEDIVDKPGKGTFVATDLELILRNQGISRVIVGGITTDVCVHTTMREGNDRGFEFLLIEDGTAATDPGNHASALKMVHMQGGVFGATASSDNICSVLETLAERPPRNAAAVRWPPPPFLFPSLPDRTDVAVDAEPALFRFNRGNVALVMIDWQRDFLDADGFGASLGNDVSVLAPALGPAKKALEGARAAGIPVVHTLEAHAPDLADLAPAKKTRCPAVGTRIAADRGRILVRGEPGNAIVDDLKPLPAEILVHKPGKGAFYNTKLANHLSTLRASHLVFTGITTEVCVQTTVREAADRGFVCLVLRDATASYFPAFKQATLDMLKSQNAIVASVTDTSHFLNALDCST</sequence>
<dbReference type="InterPro" id="IPR036380">
    <property type="entry name" value="Isochorismatase-like_sf"/>
</dbReference>
<proteinExistence type="inferred from homology"/>
<dbReference type="EMBL" id="JAQMWT010000040">
    <property type="protein sequence ID" value="KAJ8612847.1"/>
    <property type="molecule type" value="Genomic_DNA"/>
</dbReference>
<dbReference type="PANTHER" id="PTHR43540">
    <property type="entry name" value="PEROXYUREIDOACRYLATE/UREIDOACRYLATE AMIDOHYDROLASE-RELATED"/>
    <property type="match status" value="1"/>
</dbReference>
<dbReference type="GO" id="GO:0016787">
    <property type="term" value="F:hydrolase activity"/>
    <property type="evidence" value="ECO:0007669"/>
    <property type="project" value="UniProtKB-KW"/>
</dbReference>
<keyword evidence="5" id="KW-1185">Reference proteome</keyword>
<dbReference type="CDD" id="cd00431">
    <property type="entry name" value="cysteine_hydrolases"/>
    <property type="match status" value="2"/>
</dbReference>
<feature type="domain" description="Isochorismatase-like" evidence="3">
    <location>
        <begin position="273"/>
        <end position="463"/>
    </location>
</feature>
<accession>A0AAD7UNA4</accession>
<dbReference type="InterPro" id="IPR000868">
    <property type="entry name" value="Isochorismatase-like_dom"/>
</dbReference>
<evidence type="ECO:0000256" key="2">
    <source>
        <dbReference type="ARBA" id="ARBA00022801"/>
    </source>
</evidence>
<keyword evidence="2" id="KW-0378">Hydrolase</keyword>
<protein>
    <recommendedName>
        <fullName evidence="3">Isochorismatase-like domain-containing protein</fullName>
    </recommendedName>
</protein>
<dbReference type="Gene3D" id="3.40.50.850">
    <property type="entry name" value="Isochorismatase-like"/>
    <property type="match status" value="2"/>
</dbReference>
<comment type="caution">
    <text evidence="4">The sequence shown here is derived from an EMBL/GenBank/DDBJ whole genome shotgun (WGS) entry which is preliminary data.</text>
</comment>
<evidence type="ECO:0000256" key="1">
    <source>
        <dbReference type="ARBA" id="ARBA00006336"/>
    </source>
</evidence>
<feature type="domain" description="Isochorismatase-like" evidence="3">
    <location>
        <begin position="22"/>
        <end position="211"/>
    </location>
</feature>
<dbReference type="SUPFAM" id="SSF52499">
    <property type="entry name" value="Isochorismatase-like hydrolases"/>
    <property type="match status" value="2"/>
</dbReference>
<dbReference type="AlphaFoldDB" id="A0AAD7UNA4"/>
<name>A0AAD7UNA4_9STRA</name>
<dbReference type="InterPro" id="IPR050272">
    <property type="entry name" value="Isochorismatase-like_hydrls"/>
</dbReference>
<dbReference type="Pfam" id="PF00857">
    <property type="entry name" value="Isochorismatase"/>
    <property type="match status" value="2"/>
</dbReference>
<evidence type="ECO:0000259" key="3">
    <source>
        <dbReference type="Pfam" id="PF00857"/>
    </source>
</evidence>
<evidence type="ECO:0000313" key="5">
    <source>
        <dbReference type="Proteomes" id="UP001230188"/>
    </source>
</evidence>
<evidence type="ECO:0000313" key="4">
    <source>
        <dbReference type="EMBL" id="KAJ8612847.1"/>
    </source>
</evidence>
<comment type="similarity">
    <text evidence="1">Belongs to the isochorismatase family.</text>
</comment>
<dbReference type="Proteomes" id="UP001230188">
    <property type="component" value="Unassembled WGS sequence"/>
</dbReference>
<organism evidence="4 5">
    <name type="scientific">Chrysophaeum taylorii</name>
    <dbReference type="NCBI Taxonomy" id="2483200"/>
    <lineage>
        <taxon>Eukaryota</taxon>
        <taxon>Sar</taxon>
        <taxon>Stramenopiles</taxon>
        <taxon>Ochrophyta</taxon>
        <taxon>Pelagophyceae</taxon>
        <taxon>Pelagomonadales</taxon>
        <taxon>Pelagomonadaceae</taxon>
        <taxon>Chrysophaeum</taxon>
    </lineage>
</organism>